<evidence type="ECO:0000259" key="1">
    <source>
        <dbReference type="Pfam" id="PF12697"/>
    </source>
</evidence>
<reference evidence="2" key="1">
    <citation type="submission" date="2021-12" db="EMBL/GenBank/DDBJ databases">
        <title>Convergent genome expansion in fungi linked to evolution of root-endophyte symbiosis.</title>
        <authorList>
            <consortium name="DOE Joint Genome Institute"/>
            <person name="Ke Y.-H."/>
            <person name="Bonito G."/>
            <person name="Liao H.-L."/>
            <person name="Looney B."/>
            <person name="Rojas-Flechas A."/>
            <person name="Nash J."/>
            <person name="Hameed K."/>
            <person name="Schadt C."/>
            <person name="Martin F."/>
            <person name="Crous P.W."/>
            <person name="Miettinen O."/>
            <person name="Magnuson J.K."/>
            <person name="Labbe J."/>
            <person name="Jacobson D."/>
            <person name="Doktycz M.J."/>
            <person name="Veneault-Fourrey C."/>
            <person name="Kuo A."/>
            <person name="Mondo S."/>
            <person name="Calhoun S."/>
            <person name="Riley R."/>
            <person name="Ohm R."/>
            <person name="LaButti K."/>
            <person name="Andreopoulos B."/>
            <person name="Pangilinan J."/>
            <person name="Nolan M."/>
            <person name="Tritt A."/>
            <person name="Clum A."/>
            <person name="Lipzen A."/>
            <person name="Daum C."/>
            <person name="Barry K."/>
            <person name="Grigoriev I.V."/>
            <person name="Vilgalys R."/>
        </authorList>
    </citation>
    <scope>NUCLEOTIDE SEQUENCE</scope>
    <source>
        <strain evidence="2">PMI_201</strain>
    </source>
</reference>
<dbReference type="PANTHER" id="PTHR43689">
    <property type="entry name" value="HYDROLASE"/>
    <property type="match status" value="1"/>
</dbReference>
<sequence>MSNPWEQENSKSGLITLAPGHALHLNISGPIRQPSQPLVIIIPGHASGATEWAAVNRLVSHFARVMLYDRSGYGLSTEAPGHVTAVSMAVELNSLLHAINISGPFVLICHSYGGVISREFLNLSTHDVSGIIFVDANQEQHTIQNPSPDYFINTISQGLDFCSVTGLNKNHKLLPAEWQAYLDDQSTEKRGRVAAAEAAGYRESGPVLAAKKQLHTTPPLLGNRPICVLKGQTHRDFENILEAGSNAGNGTDEERKSFREWLRTYDSKDEIWQREMLSLSNRSRWTTASKSGHNIQLTEPGLIIDALRWVLDNI</sequence>
<dbReference type="Gene3D" id="3.40.50.1820">
    <property type="entry name" value="alpha/beta hydrolase"/>
    <property type="match status" value="1"/>
</dbReference>
<keyword evidence="3" id="KW-1185">Reference proteome</keyword>
<dbReference type="RefSeq" id="XP_046073605.1">
    <property type="nucleotide sequence ID" value="XM_046215988.1"/>
</dbReference>
<dbReference type="Proteomes" id="UP001201262">
    <property type="component" value="Unassembled WGS sequence"/>
</dbReference>
<evidence type="ECO:0000313" key="2">
    <source>
        <dbReference type="EMBL" id="KAH8699141.1"/>
    </source>
</evidence>
<dbReference type="GeneID" id="70246275"/>
<evidence type="ECO:0000313" key="3">
    <source>
        <dbReference type="Proteomes" id="UP001201262"/>
    </source>
</evidence>
<name>A0AAD4KZ21_9EURO</name>
<dbReference type="InterPro" id="IPR000073">
    <property type="entry name" value="AB_hydrolase_1"/>
</dbReference>
<organism evidence="2 3">
    <name type="scientific">Talaromyces proteolyticus</name>
    <dbReference type="NCBI Taxonomy" id="1131652"/>
    <lineage>
        <taxon>Eukaryota</taxon>
        <taxon>Fungi</taxon>
        <taxon>Dikarya</taxon>
        <taxon>Ascomycota</taxon>
        <taxon>Pezizomycotina</taxon>
        <taxon>Eurotiomycetes</taxon>
        <taxon>Eurotiomycetidae</taxon>
        <taxon>Eurotiales</taxon>
        <taxon>Trichocomaceae</taxon>
        <taxon>Talaromyces</taxon>
        <taxon>Talaromyces sect. Bacilispori</taxon>
    </lineage>
</organism>
<dbReference type="Pfam" id="PF12697">
    <property type="entry name" value="Abhydrolase_6"/>
    <property type="match status" value="1"/>
</dbReference>
<protein>
    <submittedName>
        <fullName evidence="2">Alpha/Beta hydrolase protein</fullName>
    </submittedName>
</protein>
<dbReference type="InterPro" id="IPR029058">
    <property type="entry name" value="AB_hydrolase_fold"/>
</dbReference>
<feature type="domain" description="AB hydrolase-1" evidence="1">
    <location>
        <begin position="39"/>
        <end position="302"/>
    </location>
</feature>
<dbReference type="GO" id="GO:0016787">
    <property type="term" value="F:hydrolase activity"/>
    <property type="evidence" value="ECO:0007669"/>
    <property type="project" value="UniProtKB-KW"/>
</dbReference>
<dbReference type="PANTHER" id="PTHR43689:SF8">
    <property type="entry name" value="ALPHA_BETA-HYDROLASES SUPERFAMILY PROTEIN"/>
    <property type="match status" value="1"/>
</dbReference>
<keyword evidence="2" id="KW-0378">Hydrolase</keyword>
<dbReference type="EMBL" id="JAJTJA010000005">
    <property type="protein sequence ID" value="KAH8699141.1"/>
    <property type="molecule type" value="Genomic_DNA"/>
</dbReference>
<dbReference type="SUPFAM" id="SSF53474">
    <property type="entry name" value="alpha/beta-Hydrolases"/>
    <property type="match status" value="1"/>
</dbReference>
<proteinExistence type="predicted"/>
<gene>
    <name evidence="2" type="ORF">BGW36DRAFT_377355</name>
</gene>
<comment type="caution">
    <text evidence="2">The sequence shown here is derived from an EMBL/GenBank/DDBJ whole genome shotgun (WGS) entry which is preliminary data.</text>
</comment>
<accession>A0AAD4KZ21</accession>
<dbReference type="AlphaFoldDB" id="A0AAD4KZ21"/>